<sequence>MTPREMGSKGDMMDYVALPKIELHAHLTGSISRRTLHDVWLCKKASGETELEDPLVVMPEDKHDYNLETSYIYNLLTDEASIRHATTSVLEHFLGDGVVYLELRTTPRATADLSPEAYVRLVLATIADFEATRGGRMRTRLILSVDRRHSLATAESVLSLASRLRAEESTGGGVVGLDLCGDPTARPGGDVALFTPVFAQAPAHGLGVTVHFAEAEAAGSRAELDVLLGWNPARLGHVIWEDEQARREIARRGLCLELCLSCNVRAGMVRGGFEGHHFGHWIGVDGPRISLGTDDVGVFGSPLSNEYRLVAHHFALDRAQTCALARQGIDAIFGGEKEKQRLRDIMWTANRILEWAFGKRMTPAERLRKNQRMLDKAIRELDQTRVKLEKQEKTLIQQIKTSAKNGQMGACKIQAKDLVRTRRYIEKFFAMRSQLQKISLRLQTYRTNEQMMQAMKGATMALGSMNKSMNLPQLQRIAMEFERENDIMEQRQEMMDDAVDDAMDVGVEEEGDEVVDQVLEEIGVDFNQALGETPTALGNPAVSEGKVAQAVGGGGGGDPVDDDLQARLDSLRK</sequence>
<organism evidence="11 12">
    <name type="scientific">Tolypocladium capitatum</name>
    <dbReference type="NCBI Taxonomy" id="45235"/>
    <lineage>
        <taxon>Eukaryota</taxon>
        <taxon>Fungi</taxon>
        <taxon>Dikarya</taxon>
        <taxon>Ascomycota</taxon>
        <taxon>Pezizomycotina</taxon>
        <taxon>Sordariomycetes</taxon>
        <taxon>Hypocreomycetidae</taxon>
        <taxon>Hypocreales</taxon>
        <taxon>Ophiocordycipitaceae</taxon>
        <taxon>Tolypocladium</taxon>
    </lineage>
</organism>
<dbReference type="Pfam" id="PF03357">
    <property type="entry name" value="Snf7"/>
    <property type="match status" value="1"/>
</dbReference>
<accession>A0A2K3QLZ8</accession>
<comment type="caution">
    <text evidence="11">The sequence shown here is derived from an EMBL/GenBank/DDBJ whole genome shotgun (WGS) entry which is preliminary data.</text>
</comment>
<dbReference type="GO" id="GO:0006154">
    <property type="term" value="P:adenosine catabolic process"/>
    <property type="evidence" value="ECO:0007669"/>
    <property type="project" value="TreeGrafter"/>
</dbReference>
<keyword evidence="12" id="KW-1185">Reference proteome</keyword>
<keyword evidence="5" id="KW-0862">Zinc</keyword>
<feature type="domain" description="Adenosine deaminase" evidence="10">
    <location>
        <begin position="19"/>
        <end position="345"/>
    </location>
</feature>
<dbReference type="InterPro" id="IPR032466">
    <property type="entry name" value="Metal_Hydrolase"/>
</dbReference>
<comment type="catalytic activity">
    <reaction evidence="7">
        <text>N(6)-methyl-AMP + H2O + H(+) = IMP + methylamine</text>
        <dbReference type="Rhea" id="RHEA:16001"/>
        <dbReference type="ChEBI" id="CHEBI:15377"/>
        <dbReference type="ChEBI" id="CHEBI:15378"/>
        <dbReference type="ChEBI" id="CHEBI:58053"/>
        <dbReference type="ChEBI" id="CHEBI:59338"/>
        <dbReference type="ChEBI" id="CHEBI:144842"/>
    </reaction>
    <physiologicalReaction direction="left-to-right" evidence="7">
        <dbReference type="Rhea" id="RHEA:16002"/>
    </physiologicalReaction>
</comment>
<evidence type="ECO:0000256" key="9">
    <source>
        <dbReference type="SAM" id="MobiDB-lite"/>
    </source>
</evidence>
<dbReference type="Gene3D" id="3.20.20.140">
    <property type="entry name" value="Metal-dependent hydrolases"/>
    <property type="match status" value="1"/>
</dbReference>
<dbReference type="InterPro" id="IPR001365">
    <property type="entry name" value="A_deaminase_dom"/>
</dbReference>
<evidence type="ECO:0000256" key="1">
    <source>
        <dbReference type="ARBA" id="ARBA00001947"/>
    </source>
</evidence>
<evidence type="ECO:0000313" key="12">
    <source>
        <dbReference type="Proteomes" id="UP000236621"/>
    </source>
</evidence>
<dbReference type="PANTHER" id="PTHR11409:SF42">
    <property type="entry name" value="ADENOSINE DEAMINASE-LIKE PROTEIN"/>
    <property type="match status" value="1"/>
</dbReference>
<evidence type="ECO:0000256" key="7">
    <source>
        <dbReference type="ARBA" id="ARBA00048787"/>
    </source>
</evidence>
<dbReference type="GO" id="GO:0046103">
    <property type="term" value="P:inosine biosynthetic process"/>
    <property type="evidence" value="ECO:0007669"/>
    <property type="project" value="TreeGrafter"/>
</dbReference>
<evidence type="ECO:0000313" key="11">
    <source>
        <dbReference type="EMBL" id="PNY28564.1"/>
    </source>
</evidence>
<feature type="compositionally biased region" description="Basic and acidic residues" evidence="9">
    <location>
        <begin position="564"/>
        <end position="573"/>
    </location>
</feature>
<dbReference type="InterPro" id="IPR005024">
    <property type="entry name" value="Snf7_fam"/>
</dbReference>
<keyword evidence="4" id="KW-0378">Hydrolase</keyword>
<dbReference type="GO" id="GO:0046872">
    <property type="term" value="F:metal ion binding"/>
    <property type="evidence" value="ECO:0007669"/>
    <property type="project" value="UniProtKB-KW"/>
</dbReference>
<dbReference type="Gene3D" id="6.10.140.1230">
    <property type="match status" value="1"/>
</dbReference>
<evidence type="ECO:0000256" key="3">
    <source>
        <dbReference type="ARBA" id="ARBA00022723"/>
    </source>
</evidence>
<evidence type="ECO:0000256" key="8">
    <source>
        <dbReference type="SAM" id="Coils"/>
    </source>
</evidence>
<evidence type="ECO:0000256" key="6">
    <source>
        <dbReference type="ARBA" id="ARBA00023080"/>
    </source>
</evidence>
<dbReference type="OrthoDB" id="272271at2759"/>
<feature type="coiled-coil region" evidence="8">
    <location>
        <begin position="364"/>
        <end position="398"/>
    </location>
</feature>
<feature type="region of interest" description="Disordered" evidence="9">
    <location>
        <begin position="535"/>
        <end position="573"/>
    </location>
</feature>
<evidence type="ECO:0000259" key="10">
    <source>
        <dbReference type="Pfam" id="PF00962"/>
    </source>
</evidence>
<dbReference type="InterPro" id="IPR006330">
    <property type="entry name" value="Ado/ade_deaminase"/>
</dbReference>
<evidence type="ECO:0000256" key="2">
    <source>
        <dbReference type="ARBA" id="ARBA00006676"/>
    </source>
</evidence>
<keyword evidence="6" id="KW-0546">Nucleotide metabolism</keyword>
<comment type="cofactor">
    <cofactor evidence="1">
        <name>Zn(2+)</name>
        <dbReference type="ChEBI" id="CHEBI:29105"/>
    </cofactor>
</comment>
<keyword evidence="8" id="KW-0175">Coiled coil</keyword>
<proteinExistence type="inferred from homology"/>
<dbReference type="AlphaFoldDB" id="A0A2K3QLZ8"/>
<keyword evidence="3" id="KW-0479">Metal-binding</keyword>
<dbReference type="EMBL" id="NRSZ01000243">
    <property type="protein sequence ID" value="PNY28564.1"/>
    <property type="molecule type" value="Genomic_DNA"/>
</dbReference>
<dbReference type="PANTHER" id="PTHR11409">
    <property type="entry name" value="ADENOSINE DEAMINASE"/>
    <property type="match status" value="1"/>
</dbReference>
<dbReference type="STRING" id="45235.A0A2K3QLZ8"/>
<comment type="similarity">
    <text evidence="2">Belongs to the metallo-dependent hydrolases superfamily. Adenosine and AMP deaminases family.</text>
</comment>
<dbReference type="GO" id="GO:0007034">
    <property type="term" value="P:vacuolar transport"/>
    <property type="evidence" value="ECO:0007669"/>
    <property type="project" value="InterPro"/>
</dbReference>
<protein>
    <submittedName>
        <fullName evidence="11">ESCRT-III component</fullName>
    </submittedName>
</protein>
<dbReference type="Proteomes" id="UP000236621">
    <property type="component" value="Unassembled WGS sequence"/>
</dbReference>
<dbReference type="SUPFAM" id="SSF51556">
    <property type="entry name" value="Metallo-dependent hydrolases"/>
    <property type="match status" value="1"/>
</dbReference>
<reference evidence="11 12" key="1">
    <citation type="submission" date="2017-08" db="EMBL/GenBank/DDBJ databases">
        <title>Harnessing the power of phylogenomics to disentangle the directionality and signatures of interkingdom host jumping in the parasitic fungal genus Tolypocladium.</title>
        <authorList>
            <person name="Quandt C.A."/>
            <person name="Patterson W."/>
            <person name="Spatafora J.W."/>
        </authorList>
    </citation>
    <scope>NUCLEOTIDE SEQUENCE [LARGE SCALE GENOMIC DNA]</scope>
    <source>
        <strain evidence="11 12">CBS 113982</strain>
    </source>
</reference>
<gene>
    <name evidence="11" type="ORF">TCAP_01513</name>
</gene>
<evidence type="ECO:0000256" key="4">
    <source>
        <dbReference type="ARBA" id="ARBA00022801"/>
    </source>
</evidence>
<dbReference type="GO" id="GO:0009117">
    <property type="term" value="P:nucleotide metabolic process"/>
    <property type="evidence" value="ECO:0007669"/>
    <property type="project" value="UniProtKB-KW"/>
</dbReference>
<name>A0A2K3QLZ8_9HYPO</name>
<dbReference type="Pfam" id="PF00962">
    <property type="entry name" value="A_deaminase"/>
    <property type="match status" value="1"/>
</dbReference>
<dbReference type="GO" id="GO:0004000">
    <property type="term" value="F:adenosine deaminase activity"/>
    <property type="evidence" value="ECO:0007669"/>
    <property type="project" value="TreeGrafter"/>
</dbReference>
<evidence type="ECO:0000256" key="5">
    <source>
        <dbReference type="ARBA" id="ARBA00022833"/>
    </source>
</evidence>